<feature type="region of interest" description="Disordered" evidence="1">
    <location>
        <begin position="189"/>
        <end position="214"/>
    </location>
</feature>
<reference evidence="3 4" key="1">
    <citation type="journal article" date="2007" name="Nature">
        <title>Evolution of genes and genomes on the Drosophila phylogeny.</title>
        <authorList>
            <consortium name="Drosophila 12 Genomes Consortium"/>
            <person name="Clark A.G."/>
            <person name="Eisen M.B."/>
            <person name="Smith D.R."/>
            <person name="Bergman C.M."/>
            <person name="Oliver B."/>
            <person name="Markow T.A."/>
            <person name="Kaufman T.C."/>
            <person name="Kellis M."/>
            <person name="Gelbart W."/>
            <person name="Iyer V.N."/>
            <person name="Pollard D.A."/>
            <person name="Sackton T.B."/>
            <person name="Larracuente A.M."/>
            <person name="Singh N.D."/>
            <person name="Abad J.P."/>
            <person name="Abt D.N."/>
            <person name="Adryan B."/>
            <person name="Aguade M."/>
            <person name="Akashi H."/>
            <person name="Anderson W.W."/>
            <person name="Aquadro C.F."/>
            <person name="Ardell D.H."/>
            <person name="Arguello R."/>
            <person name="Artieri C.G."/>
            <person name="Barbash D.A."/>
            <person name="Barker D."/>
            <person name="Barsanti P."/>
            <person name="Batterham P."/>
            <person name="Batzoglou S."/>
            <person name="Begun D."/>
            <person name="Bhutkar A."/>
            <person name="Blanco E."/>
            <person name="Bosak S.A."/>
            <person name="Bradley R.K."/>
            <person name="Brand A.D."/>
            <person name="Brent M.R."/>
            <person name="Brooks A.N."/>
            <person name="Brown R.H."/>
            <person name="Butlin R.K."/>
            <person name="Caggese C."/>
            <person name="Calvi B.R."/>
            <person name="Bernardo de Carvalho A."/>
            <person name="Caspi A."/>
            <person name="Castrezana S."/>
            <person name="Celniker S.E."/>
            <person name="Chang J.L."/>
            <person name="Chapple C."/>
            <person name="Chatterji S."/>
            <person name="Chinwalla A."/>
            <person name="Civetta A."/>
            <person name="Clifton S.W."/>
            <person name="Comeron J.M."/>
            <person name="Costello J.C."/>
            <person name="Coyne J.A."/>
            <person name="Daub J."/>
            <person name="David R.G."/>
            <person name="Delcher A.L."/>
            <person name="Delehaunty K."/>
            <person name="Do C.B."/>
            <person name="Ebling H."/>
            <person name="Edwards K."/>
            <person name="Eickbush T."/>
            <person name="Evans J.D."/>
            <person name="Filipski A."/>
            <person name="Findeiss S."/>
            <person name="Freyhult E."/>
            <person name="Fulton L."/>
            <person name="Fulton R."/>
            <person name="Garcia A.C."/>
            <person name="Gardiner A."/>
            <person name="Garfield D.A."/>
            <person name="Garvin B.E."/>
            <person name="Gibson G."/>
            <person name="Gilbert D."/>
            <person name="Gnerre S."/>
            <person name="Godfrey J."/>
            <person name="Good R."/>
            <person name="Gotea V."/>
            <person name="Gravely B."/>
            <person name="Greenberg A.J."/>
            <person name="Griffiths-Jones S."/>
            <person name="Gross S."/>
            <person name="Guigo R."/>
            <person name="Gustafson E.A."/>
            <person name="Haerty W."/>
            <person name="Hahn M.W."/>
            <person name="Halligan D.L."/>
            <person name="Halpern A.L."/>
            <person name="Halter G.M."/>
            <person name="Han M.V."/>
            <person name="Heger A."/>
            <person name="Hillier L."/>
            <person name="Hinrichs A.S."/>
            <person name="Holmes I."/>
            <person name="Hoskins R.A."/>
            <person name="Hubisz M.J."/>
            <person name="Hultmark D."/>
            <person name="Huntley M.A."/>
            <person name="Jaffe D.B."/>
            <person name="Jagadeeshan S."/>
            <person name="Jeck W.R."/>
            <person name="Johnson J."/>
            <person name="Jones C.D."/>
            <person name="Jordan W.C."/>
            <person name="Karpen G.H."/>
            <person name="Kataoka E."/>
            <person name="Keightley P.D."/>
            <person name="Kheradpour P."/>
            <person name="Kirkness E.F."/>
            <person name="Koerich L.B."/>
            <person name="Kristiansen K."/>
            <person name="Kudrna D."/>
            <person name="Kulathinal R.J."/>
            <person name="Kumar S."/>
            <person name="Kwok R."/>
            <person name="Lander E."/>
            <person name="Langley C.H."/>
            <person name="Lapoint R."/>
            <person name="Lazzaro B.P."/>
            <person name="Lee S.J."/>
            <person name="Levesque L."/>
            <person name="Li R."/>
            <person name="Lin C.F."/>
            <person name="Lin M.F."/>
            <person name="Lindblad-Toh K."/>
            <person name="Llopart A."/>
            <person name="Long M."/>
            <person name="Low L."/>
            <person name="Lozovsky E."/>
            <person name="Lu J."/>
            <person name="Luo M."/>
            <person name="Machado C.A."/>
            <person name="Makalowski W."/>
            <person name="Marzo M."/>
            <person name="Matsuda M."/>
            <person name="Matzkin L."/>
            <person name="McAllister B."/>
            <person name="McBride C.S."/>
            <person name="McKernan B."/>
            <person name="McKernan K."/>
            <person name="Mendez-Lago M."/>
            <person name="Minx P."/>
            <person name="Mollenhauer M.U."/>
            <person name="Montooth K."/>
            <person name="Mount S.M."/>
            <person name="Mu X."/>
            <person name="Myers E."/>
            <person name="Negre B."/>
            <person name="Newfeld S."/>
            <person name="Nielsen R."/>
            <person name="Noor M.A."/>
            <person name="O'Grady P."/>
            <person name="Pachter L."/>
            <person name="Papaceit M."/>
            <person name="Parisi M.J."/>
            <person name="Parisi M."/>
            <person name="Parts L."/>
            <person name="Pedersen J.S."/>
            <person name="Pesole G."/>
            <person name="Phillippy A.M."/>
            <person name="Ponting C.P."/>
            <person name="Pop M."/>
            <person name="Porcelli D."/>
            <person name="Powell J.R."/>
            <person name="Prohaska S."/>
            <person name="Pruitt K."/>
            <person name="Puig M."/>
            <person name="Quesneville H."/>
            <person name="Ram K.R."/>
            <person name="Rand D."/>
            <person name="Rasmussen M.D."/>
            <person name="Reed L.K."/>
            <person name="Reenan R."/>
            <person name="Reily A."/>
            <person name="Remington K.A."/>
            <person name="Rieger T.T."/>
            <person name="Ritchie M.G."/>
            <person name="Robin C."/>
            <person name="Rogers Y.H."/>
            <person name="Rohde C."/>
            <person name="Rozas J."/>
            <person name="Rubenfield M.J."/>
            <person name="Ruiz A."/>
            <person name="Russo S."/>
            <person name="Salzberg S.L."/>
            <person name="Sanchez-Gracia A."/>
            <person name="Saranga D.J."/>
            <person name="Sato H."/>
            <person name="Schaeffer S.W."/>
            <person name="Schatz M.C."/>
            <person name="Schlenke T."/>
            <person name="Schwartz R."/>
            <person name="Segarra C."/>
            <person name="Singh R.S."/>
            <person name="Sirot L."/>
            <person name="Sirota M."/>
            <person name="Sisneros N.B."/>
            <person name="Smith C.D."/>
            <person name="Smith T.F."/>
            <person name="Spieth J."/>
            <person name="Stage D.E."/>
            <person name="Stark A."/>
            <person name="Stephan W."/>
            <person name="Strausberg R.L."/>
            <person name="Strempel S."/>
            <person name="Sturgill D."/>
            <person name="Sutton G."/>
            <person name="Sutton G.G."/>
            <person name="Tao W."/>
            <person name="Teichmann S."/>
            <person name="Tobari Y.N."/>
            <person name="Tomimura Y."/>
            <person name="Tsolas J.M."/>
            <person name="Valente V.L."/>
            <person name="Venter E."/>
            <person name="Venter J.C."/>
            <person name="Vicario S."/>
            <person name="Vieira F.G."/>
            <person name="Vilella A.J."/>
            <person name="Villasante A."/>
            <person name="Walenz B."/>
            <person name="Wang J."/>
            <person name="Wasserman M."/>
            <person name="Watts T."/>
            <person name="Wilson D."/>
            <person name="Wilson R.K."/>
            <person name="Wing R.A."/>
            <person name="Wolfner M.F."/>
            <person name="Wong A."/>
            <person name="Wong G.K."/>
            <person name="Wu C.I."/>
            <person name="Wu G."/>
            <person name="Yamamoto D."/>
            <person name="Yang H.P."/>
            <person name="Yang S.P."/>
            <person name="Yorke J.A."/>
            <person name="Yoshida K."/>
            <person name="Zdobnov E."/>
            <person name="Zhang P."/>
            <person name="Zhang Y."/>
            <person name="Zimin A.V."/>
            <person name="Baldwin J."/>
            <person name="Abdouelleil A."/>
            <person name="Abdulkadir J."/>
            <person name="Abebe A."/>
            <person name="Abera B."/>
            <person name="Abreu J."/>
            <person name="Acer S.C."/>
            <person name="Aftuck L."/>
            <person name="Alexander A."/>
            <person name="An P."/>
            <person name="Anderson E."/>
            <person name="Anderson S."/>
            <person name="Arachi H."/>
            <person name="Azer M."/>
            <person name="Bachantsang P."/>
            <person name="Barry A."/>
            <person name="Bayul T."/>
            <person name="Berlin A."/>
            <person name="Bessette D."/>
            <person name="Bloom T."/>
            <person name="Blye J."/>
            <person name="Boguslavskiy L."/>
            <person name="Bonnet C."/>
            <person name="Boukhgalter B."/>
            <person name="Bourzgui I."/>
            <person name="Brown A."/>
            <person name="Cahill P."/>
            <person name="Channer S."/>
            <person name="Cheshatsang Y."/>
            <person name="Chuda L."/>
            <person name="Citroen M."/>
            <person name="Collymore A."/>
            <person name="Cooke P."/>
            <person name="Costello M."/>
            <person name="D'Aco K."/>
            <person name="Daza R."/>
            <person name="De Haan G."/>
            <person name="DeGray S."/>
            <person name="DeMaso C."/>
            <person name="Dhargay N."/>
            <person name="Dooley K."/>
            <person name="Dooley E."/>
            <person name="Doricent M."/>
            <person name="Dorje P."/>
            <person name="Dorjee K."/>
            <person name="Dupes A."/>
            <person name="Elong R."/>
            <person name="Falk J."/>
            <person name="Farina A."/>
            <person name="Faro S."/>
            <person name="Ferguson D."/>
            <person name="Fisher S."/>
            <person name="Foley C.D."/>
            <person name="Franke A."/>
            <person name="Friedrich D."/>
            <person name="Gadbois L."/>
            <person name="Gearin G."/>
            <person name="Gearin C.R."/>
            <person name="Giannoukos G."/>
            <person name="Goode T."/>
            <person name="Graham J."/>
            <person name="Grandbois E."/>
            <person name="Grewal S."/>
            <person name="Gyaltsen K."/>
            <person name="Hafez N."/>
            <person name="Hagos B."/>
            <person name="Hall J."/>
            <person name="Henson C."/>
            <person name="Hollinger A."/>
            <person name="Honan T."/>
            <person name="Huard M.D."/>
            <person name="Hughes L."/>
            <person name="Hurhula B."/>
            <person name="Husby M.E."/>
            <person name="Kamat A."/>
            <person name="Kanga B."/>
            <person name="Kashin S."/>
            <person name="Khazanovich D."/>
            <person name="Kisner P."/>
            <person name="Lance K."/>
            <person name="Lara M."/>
            <person name="Lee W."/>
            <person name="Lennon N."/>
            <person name="Letendre F."/>
            <person name="LeVine R."/>
            <person name="Lipovsky A."/>
            <person name="Liu X."/>
            <person name="Liu J."/>
            <person name="Liu S."/>
            <person name="Lokyitsang T."/>
            <person name="Lokyitsang Y."/>
            <person name="Lubonja R."/>
            <person name="Lui A."/>
            <person name="MacDonald P."/>
            <person name="Magnisalis V."/>
            <person name="Maru K."/>
            <person name="Matthews C."/>
            <person name="McCusker W."/>
            <person name="McDonough S."/>
            <person name="Mehta T."/>
            <person name="Meldrim J."/>
            <person name="Meneus L."/>
            <person name="Mihai O."/>
            <person name="Mihalev A."/>
            <person name="Mihova T."/>
            <person name="Mittelman R."/>
            <person name="Mlenga V."/>
            <person name="Montmayeur A."/>
            <person name="Mulrain L."/>
            <person name="Navidi A."/>
            <person name="Naylor J."/>
            <person name="Negash T."/>
            <person name="Nguyen T."/>
            <person name="Nguyen N."/>
            <person name="Nicol R."/>
            <person name="Norbu C."/>
            <person name="Norbu N."/>
            <person name="Novod N."/>
            <person name="O'Neill B."/>
            <person name="Osman S."/>
            <person name="Markiewicz E."/>
            <person name="Oyono O.L."/>
            <person name="Patti C."/>
            <person name="Phunkhang P."/>
            <person name="Pierre F."/>
            <person name="Priest M."/>
            <person name="Raghuraman S."/>
            <person name="Rege F."/>
            <person name="Reyes R."/>
            <person name="Rise C."/>
            <person name="Rogov P."/>
            <person name="Ross K."/>
            <person name="Ryan E."/>
            <person name="Settipalli S."/>
            <person name="Shea T."/>
            <person name="Sherpa N."/>
            <person name="Shi L."/>
            <person name="Shih D."/>
            <person name="Sparrow T."/>
            <person name="Spaulding J."/>
            <person name="Stalker J."/>
            <person name="Stange-Thomann N."/>
            <person name="Stavropoulos S."/>
            <person name="Stone C."/>
            <person name="Strader C."/>
            <person name="Tesfaye S."/>
            <person name="Thomson T."/>
            <person name="Thoulutsang Y."/>
            <person name="Thoulutsang D."/>
            <person name="Topham K."/>
            <person name="Topping I."/>
            <person name="Tsamla T."/>
            <person name="Vassiliev H."/>
            <person name="Vo A."/>
            <person name="Wangchuk T."/>
            <person name="Wangdi T."/>
            <person name="Weiand M."/>
            <person name="Wilkinson J."/>
            <person name="Wilson A."/>
            <person name="Yadav S."/>
            <person name="Young G."/>
            <person name="Yu Q."/>
            <person name="Zembek L."/>
            <person name="Zhong D."/>
            <person name="Zimmer A."/>
            <person name="Zwirko Z."/>
            <person name="Jaffe D.B."/>
            <person name="Alvarez P."/>
            <person name="Brockman W."/>
            <person name="Butler J."/>
            <person name="Chin C."/>
            <person name="Gnerre S."/>
            <person name="Grabherr M."/>
            <person name="Kleber M."/>
            <person name="Mauceli E."/>
            <person name="MacCallum I."/>
        </authorList>
    </citation>
    <scope>NUCLEOTIDE SEQUENCE [LARGE SCALE GENOMIC DNA]</scope>
    <source>
        <strain evidence="4">Tucson 15081-1352.22</strain>
    </source>
</reference>
<evidence type="ECO:0000256" key="2">
    <source>
        <dbReference type="SAM" id="SignalP"/>
    </source>
</evidence>
<evidence type="ECO:0000313" key="4">
    <source>
        <dbReference type="Proteomes" id="UP000009192"/>
    </source>
</evidence>
<dbReference type="KEGG" id="dmo:Dmoj_GI10318"/>
<dbReference type="eggNOG" id="ENOG502R8JA">
    <property type="taxonomic scope" value="Eukaryota"/>
</dbReference>
<dbReference type="AlphaFoldDB" id="B4KE36"/>
<feature type="compositionally biased region" description="Low complexity" evidence="1">
    <location>
        <begin position="32"/>
        <end position="47"/>
    </location>
</feature>
<organism evidence="3 4">
    <name type="scientific">Drosophila mojavensis</name>
    <name type="common">Fruit fly</name>
    <dbReference type="NCBI Taxonomy" id="7230"/>
    <lineage>
        <taxon>Eukaryota</taxon>
        <taxon>Metazoa</taxon>
        <taxon>Ecdysozoa</taxon>
        <taxon>Arthropoda</taxon>
        <taxon>Hexapoda</taxon>
        <taxon>Insecta</taxon>
        <taxon>Pterygota</taxon>
        <taxon>Neoptera</taxon>
        <taxon>Endopterygota</taxon>
        <taxon>Diptera</taxon>
        <taxon>Brachycera</taxon>
        <taxon>Muscomorpha</taxon>
        <taxon>Ephydroidea</taxon>
        <taxon>Drosophilidae</taxon>
        <taxon>Drosophila</taxon>
    </lineage>
</organism>
<dbReference type="Proteomes" id="UP000009192">
    <property type="component" value="Unassembled WGS sequence"/>
</dbReference>
<feature type="chain" id="PRO_5006456442" evidence="2">
    <location>
        <begin position="27"/>
        <end position="273"/>
    </location>
</feature>
<gene>
    <name evidence="3" type="primary">Dmoj\GI10318</name>
    <name evidence="3" type="ORF">Dmoj_GI10318</name>
</gene>
<proteinExistence type="predicted"/>
<evidence type="ECO:0000256" key="1">
    <source>
        <dbReference type="SAM" id="MobiDB-lite"/>
    </source>
</evidence>
<keyword evidence="4" id="KW-1185">Reference proteome</keyword>
<evidence type="ECO:0000313" key="3">
    <source>
        <dbReference type="EMBL" id="EDW16057.2"/>
    </source>
</evidence>
<feature type="signal peptide" evidence="2">
    <location>
        <begin position="1"/>
        <end position="26"/>
    </location>
</feature>
<keyword evidence="2" id="KW-0732">Signal</keyword>
<protein>
    <submittedName>
        <fullName evidence="3">Uncharacterized protein</fullName>
    </submittedName>
</protein>
<dbReference type="InParanoid" id="B4KE36"/>
<feature type="region of interest" description="Disordered" evidence="1">
    <location>
        <begin position="32"/>
        <end position="59"/>
    </location>
</feature>
<dbReference type="HOGENOM" id="CLU_073688_0_0_1"/>
<dbReference type="OrthoDB" id="8070452at2759"/>
<dbReference type="EMBL" id="CH933806">
    <property type="protein sequence ID" value="EDW16057.2"/>
    <property type="molecule type" value="Genomic_DNA"/>
</dbReference>
<accession>B4KE36</accession>
<sequence length="273" mass="28580">MSRLSSCTYSTICLLVALHFVWLLTATATAKPASSSSNSSLPSHAPPGDATTPTTSTGNKHIVSFVNSKRGPAPHAEFDFERNEAEAINSVHVQQLFGSLLQLQGPSNNSLDTDDAPDSERNTLDDELTLMESVGEQHESSTEQPDAWHRIKLAIPVLEPVKHLVNTVGGGGVNNTHVINNTHRLIGHSGVHHSPHPHSNNTSPAIETEEDREEAIDSTGFDLLETLGTAGTVLWGMLQNLRRLFAASAGNASTAFSGGAGGGGGGGGAATAN</sequence>
<name>B4KE36_DROMO</name>